<accession>A0AB35C244</accession>
<proteinExistence type="predicted"/>
<dbReference type="Proteomes" id="UP000680020">
    <property type="component" value="Unassembled WGS sequence"/>
</dbReference>
<dbReference type="PANTHER" id="PTHR39555">
    <property type="entry name" value="FIMBRIAL ASSEMBLY PROTEIN PILO-LIKE PROTEIN-RELATED"/>
    <property type="match status" value="1"/>
</dbReference>
<evidence type="ECO:0000313" key="3">
    <source>
        <dbReference type="Proteomes" id="UP000680020"/>
    </source>
</evidence>
<sequence>MNLNSIDFNELFSIENLAKQPKWTRALVCVGSAILTFAVVTFGAFKYFEFVDQFQAQKDRENQKLGELAKKLEFKALADLYLAEIEQVNQLLLEVRKKLPRELNAANFIEQLNMNAMRAGIDVRQSMPLAEQSAGFYTKIPVRIEGCATYDQIGQFVANLSEIERIITLDNFGINSFVPTTQLPQGIEMLKNVPNVVVPNFDCGVSGRQAFSALIATYRYNS</sequence>
<reference evidence="2" key="1">
    <citation type="submission" date="2021-03" db="EMBL/GenBank/DDBJ databases">
        <title>Identification and antibiotic profiling of Wohlfahrtiimonas chitiniclastica, an underestimated human pathogen.</title>
        <authorList>
            <person name="Kopf A."/>
            <person name="Bunk B."/>
            <person name="Coldewey S."/>
            <person name="Gunzer F."/>
            <person name="Riedel T."/>
            <person name="Schroettner P."/>
        </authorList>
    </citation>
    <scope>NUCLEOTIDE SEQUENCE</scope>
    <source>
        <strain evidence="2">DSM 100917</strain>
    </source>
</reference>
<dbReference type="EMBL" id="JAGIBU010000005">
    <property type="protein sequence ID" value="MBS7824910.1"/>
    <property type="molecule type" value="Genomic_DNA"/>
</dbReference>
<dbReference type="AlphaFoldDB" id="A0AB35C244"/>
<organism evidence="2 3">
    <name type="scientific">Wohlfahrtiimonas chitiniclastica</name>
    <dbReference type="NCBI Taxonomy" id="400946"/>
    <lineage>
        <taxon>Bacteria</taxon>
        <taxon>Pseudomonadati</taxon>
        <taxon>Pseudomonadota</taxon>
        <taxon>Gammaproteobacteria</taxon>
        <taxon>Cardiobacteriales</taxon>
        <taxon>Ignatzschineriaceae</taxon>
        <taxon>Wohlfahrtiimonas</taxon>
    </lineage>
</organism>
<keyword evidence="1" id="KW-0812">Transmembrane</keyword>
<dbReference type="GO" id="GO:0043107">
    <property type="term" value="P:type IV pilus-dependent motility"/>
    <property type="evidence" value="ECO:0007669"/>
    <property type="project" value="InterPro"/>
</dbReference>
<evidence type="ECO:0000256" key="1">
    <source>
        <dbReference type="SAM" id="Phobius"/>
    </source>
</evidence>
<name>A0AB35C244_9GAMM</name>
<feature type="transmembrane region" description="Helical" evidence="1">
    <location>
        <begin position="26"/>
        <end position="48"/>
    </location>
</feature>
<dbReference type="GO" id="GO:0043683">
    <property type="term" value="P:type IV pilus assembly"/>
    <property type="evidence" value="ECO:0007669"/>
    <property type="project" value="InterPro"/>
</dbReference>
<keyword evidence="1" id="KW-0472">Membrane</keyword>
<dbReference type="Pfam" id="PF04350">
    <property type="entry name" value="PilO"/>
    <property type="match status" value="1"/>
</dbReference>
<dbReference type="PANTHER" id="PTHR39555:SF1">
    <property type="entry name" value="TYPE IV PILUS INNER MEMBRANE COMPONENT PILO"/>
    <property type="match status" value="1"/>
</dbReference>
<dbReference type="RefSeq" id="WP_008316478.1">
    <property type="nucleotide sequence ID" value="NZ_JAGIBR010000008.1"/>
</dbReference>
<gene>
    <name evidence="2" type="primary">pilO</name>
    <name evidence="2" type="ORF">J7561_06790</name>
</gene>
<evidence type="ECO:0000313" key="2">
    <source>
        <dbReference type="EMBL" id="MBS7824910.1"/>
    </source>
</evidence>
<dbReference type="InterPro" id="IPR007445">
    <property type="entry name" value="PilO"/>
</dbReference>
<comment type="caution">
    <text evidence="2">The sequence shown here is derived from an EMBL/GenBank/DDBJ whole genome shotgun (WGS) entry which is preliminary data.</text>
</comment>
<keyword evidence="1" id="KW-1133">Transmembrane helix</keyword>
<dbReference type="Gene3D" id="3.30.70.60">
    <property type="match status" value="1"/>
</dbReference>
<protein>
    <submittedName>
        <fullName evidence="2">Type 4a pilus biogenesis protein PilO</fullName>
    </submittedName>
</protein>
<dbReference type="InterPro" id="IPR014717">
    <property type="entry name" value="Transl_elong_EF1B/ribsomal_bS6"/>
</dbReference>